<accession>A0A7Z0I0M0</accession>
<gene>
    <name evidence="2" type="ORF">HUK65_12190</name>
</gene>
<sequence>MTPRSYPTLAALTIAFWAATPSPALELPACDLVPGSADSCAPVLACMPGDGVWFVGRAVGWNEGKLEGETNTGVTCTGTWSVGETLALGHARFSCDDGLSGRIVYHYQDPGTGTARGTGLISGFGRLRAWSGHKITEFLDRSTGRVDGAHMCGDTPLLLG</sequence>
<dbReference type="EMBL" id="JACBXS010000024">
    <property type="protein sequence ID" value="NYS25753.1"/>
    <property type="molecule type" value="Genomic_DNA"/>
</dbReference>
<evidence type="ECO:0000313" key="3">
    <source>
        <dbReference type="Proteomes" id="UP000529417"/>
    </source>
</evidence>
<name>A0A7Z0I0M0_9RHOB</name>
<keyword evidence="3" id="KW-1185">Reference proteome</keyword>
<feature type="chain" id="PRO_5030746444" evidence="1">
    <location>
        <begin position="25"/>
        <end position="160"/>
    </location>
</feature>
<evidence type="ECO:0000256" key="1">
    <source>
        <dbReference type="SAM" id="SignalP"/>
    </source>
</evidence>
<keyword evidence="1" id="KW-0732">Signal</keyword>
<dbReference type="RefSeq" id="WP_179906552.1">
    <property type="nucleotide sequence ID" value="NZ_JACBXS010000024.1"/>
</dbReference>
<feature type="signal peptide" evidence="1">
    <location>
        <begin position="1"/>
        <end position="24"/>
    </location>
</feature>
<dbReference type="Proteomes" id="UP000529417">
    <property type="component" value="Unassembled WGS sequence"/>
</dbReference>
<protein>
    <submittedName>
        <fullName evidence="2">Uncharacterized protein</fullName>
    </submittedName>
</protein>
<organism evidence="2 3">
    <name type="scientific">Rhabdonatronobacter sediminivivens</name>
    <dbReference type="NCBI Taxonomy" id="2743469"/>
    <lineage>
        <taxon>Bacteria</taxon>
        <taxon>Pseudomonadati</taxon>
        <taxon>Pseudomonadota</taxon>
        <taxon>Alphaproteobacteria</taxon>
        <taxon>Rhodobacterales</taxon>
        <taxon>Paracoccaceae</taxon>
        <taxon>Rhabdonatronobacter</taxon>
    </lineage>
</organism>
<comment type="caution">
    <text evidence="2">The sequence shown here is derived from an EMBL/GenBank/DDBJ whole genome shotgun (WGS) entry which is preliminary data.</text>
</comment>
<proteinExistence type="predicted"/>
<dbReference type="AlphaFoldDB" id="A0A7Z0I0M0"/>
<reference evidence="2 3" key="1">
    <citation type="journal article" date="2000" name="Arch. Microbiol.">
        <title>Rhodobaca bogoriensis gen. nov. and sp. nov., an alkaliphilic purple nonsulfur bacterium from African Rift Valley soda lakes.</title>
        <authorList>
            <person name="Milford A.D."/>
            <person name="Achenbach L.A."/>
            <person name="Jung D.O."/>
            <person name="Madigan M.T."/>
        </authorList>
    </citation>
    <scope>NUCLEOTIDE SEQUENCE [LARGE SCALE GENOMIC DNA]</scope>
    <source>
        <strain evidence="2 3">2376</strain>
    </source>
</reference>
<evidence type="ECO:0000313" key="2">
    <source>
        <dbReference type="EMBL" id="NYS25753.1"/>
    </source>
</evidence>